<proteinExistence type="predicted"/>
<evidence type="ECO:0000256" key="2">
    <source>
        <dbReference type="ARBA" id="ARBA00003906"/>
    </source>
</evidence>
<keyword evidence="8" id="KW-1185">Reference proteome</keyword>
<comment type="caution">
    <text evidence="7">The sequence shown here is derived from an EMBL/GenBank/DDBJ whole genome shotgun (WGS) entry which is preliminary data.</text>
</comment>
<evidence type="ECO:0000313" key="7">
    <source>
        <dbReference type="EMBL" id="GAA4300038.1"/>
    </source>
</evidence>
<evidence type="ECO:0000256" key="3">
    <source>
        <dbReference type="ARBA" id="ARBA00023002"/>
    </source>
</evidence>
<evidence type="ECO:0000256" key="5">
    <source>
        <dbReference type="SAM" id="MobiDB-lite"/>
    </source>
</evidence>
<reference evidence="8" key="1">
    <citation type="journal article" date="2019" name="Int. J. Syst. Evol. Microbiol.">
        <title>The Global Catalogue of Microorganisms (GCM) 10K type strain sequencing project: providing services to taxonomists for standard genome sequencing and annotation.</title>
        <authorList>
            <consortium name="The Broad Institute Genomics Platform"/>
            <consortium name="The Broad Institute Genome Sequencing Center for Infectious Disease"/>
            <person name="Wu L."/>
            <person name="Ma J."/>
        </authorList>
    </citation>
    <scope>NUCLEOTIDE SEQUENCE [LARGE SCALE GENOMIC DNA]</scope>
    <source>
        <strain evidence="8">JCM 17664</strain>
    </source>
</reference>
<accession>A0ABP8FBR2</accession>
<dbReference type="EMBL" id="BAABFN010000001">
    <property type="protein sequence ID" value="GAA4300038.1"/>
    <property type="molecule type" value="Genomic_DNA"/>
</dbReference>
<dbReference type="InterPro" id="IPR033248">
    <property type="entry name" value="Transketolase_C"/>
</dbReference>
<protein>
    <recommendedName>
        <fullName evidence="6">Transketolase-like pyrimidine-binding domain-containing protein</fullName>
    </recommendedName>
</protein>
<dbReference type="InterPro" id="IPR005475">
    <property type="entry name" value="Transketolase-like_Pyr-bd"/>
</dbReference>
<feature type="region of interest" description="Disordered" evidence="5">
    <location>
        <begin position="318"/>
        <end position="380"/>
    </location>
</feature>
<comment type="cofactor">
    <cofactor evidence="1">
        <name>thiamine diphosphate</name>
        <dbReference type="ChEBI" id="CHEBI:58937"/>
    </cofactor>
</comment>
<keyword evidence="4" id="KW-0786">Thiamine pyrophosphate</keyword>
<comment type="function">
    <text evidence="2">E1 component of the 2-oxoglutarate dehydrogenase (OGDH) complex which catalyzes the decarboxylation of 2-oxoglutarate, the first step in the conversion of 2-oxoglutarate to succinyl-CoA and CO(2).</text>
</comment>
<dbReference type="SUPFAM" id="SSF52922">
    <property type="entry name" value="TK C-terminal domain-like"/>
    <property type="match status" value="1"/>
</dbReference>
<dbReference type="InterPro" id="IPR009014">
    <property type="entry name" value="Transketo_C/PFOR_II"/>
</dbReference>
<evidence type="ECO:0000313" key="8">
    <source>
        <dbReference type="Proteomes" id="UP001501207"/>
    </source>
</evidence>
<dbReference type="Pfam" id="PF00676">
    <property type="entry name" value="E1_dh"/>
    <property type="match status" value="1"/>
</dbReference>
<evidence type="ECO:0000256" key="1">
    <source>
        <dbReference type="ARBA" id="ARBA00001964"/>
    </source>
</evidence>
<sequence length="701" mass="76246">MEFDKKSLDNEALIRFYQALVFPRLVEEKMLHRLRQGKVSKWFSGIGQEAVSVGATLALQPDEWILPLHRNLGVFTTRQLPLEKLLLQWQGHPGGYSKGRERSFHFGDPDHHICGMISHLGPQLSVAAGIALAHRLRKEDKVSLVFTGDGGSSEGEFHEALNLAAVWSLPVIFLVENNGYSLSTPVSEQYRCEKLSDRAAGYGIPGLTIDGNNLLEVYHTVASAREGCLRQQRPVLLECMTFRMRGHEEASGTRYVPPELTAQWSARDPVHCYENWLESAGICPRERLNEIKAGQESRLEAAFAAAADREAIFAPDAEERDVYAPAPGNSAAGNRNNDPAPPADWVHPVSGATGRSRSGGPEQSGNETSSGAAGERPVVRGPETRFIDAVSAALQEAMLRHPNLILMGQDIADYGGVFKVTGELAAQFGKERVRNTPLCESAVIGAALGLSLEGYKSMVEMQFADFVTCGFNQIVNNLAKIHYRWGQPADVVIRLPTGAGVGAGPFHSQSNEAWFVHTPGLKVVYPAFPADAKGLLTAALEDPNPVLFFEHKALYRSVSGPVPEGYYTLPIGKACTLRPGGEACIITYGMGVHWALEYADAHPGRPVTILDLRSLLPLDTAAICQAVKDTGKVLILHEDTLTGGVGGEVAALIGEHCFEYLDAPVMRCAGPDTPVPFAPALEKRFLARSRLEGMMKKLLDY</sequence>
<dbReference type="SMART" id="SM00861">
    <property type="entry name" value="Transket_pyr"/>
    <property type="match status" value="1"/>
</dbReference>
<dbReference type="InterPro" id="IPR029061">
    <property type="entry name" value="THDP-binding"/>
</dbReference>
<dbReference type="Pfam" id="PF02780">
    <property type="entry name" value="Transketolase_C"/>
    <property type="match status" value="1"/>
</dbReference>
<feature type="compositionally biased region" description="Polar residues" evidence="5">
    <location>
        <begin position="353"/>
        <end position="371"/>
    </location>
</feature>
<gene>
    <name evidence="7" type="ORF">GCM10023143_00690</name>
</gene>
<dbReference type="CDD" id="cd02000">
    <property type="entry name" value="TPP_E1_PDC_ADC_BCADC"/>
    <property type="match status" value="1"/>
</dbReference>
<dbReference type="CDD" id="cd07036">
    <property type="entry name" value="TPP_PYR_E1-PDHc-beta_like"/>
    <property type="match status" value="1"/>
</dbReference>
<dbReference type="Pfam" id="PF02779">
    <property type="entry name" value="Transket_pyr"/>
    <property type="match status" value="1"/>
</dbReference>
<name>A0ABP8FBR2_9BACT</name>
<keyword evidence="3" id="KW-0560">Oxidoreductase</keyword>
<evidence type="ECO:0000256" key="4">
    <source>
        <dbReference type="ARBA" id="ARBA00023052"/>
    </source>
</evidence>
<dbReference type="InterPro" id="IPR001017">
    <property type="entry name" value="DH_E1"/>
</dbReference>
<dbReference type="PANTHER" id="PTHR43257:SF2">
    <property type="entry name" value="PYRUVATE DEHYDROGENASE E1 COMPONENT SUBUNIT BETA"/>
    <property type="match status" value="1"/>
</dbReference>
<evidence type="ECO:0000259" key="6">
    <source>
        <dbReference type="SMART" id="SM00861"/>
    </source>
</evidence>
<feature type="domain" description="Transketolase-like pyrimidine-binding" evidence="6">
    <location>
        <begin position="384"/>
        <end position="557"/>
    </location>
</feature>
<dbReference type="SUPFAM" id="SSF52518">
    <property type="entry name" value="Thiamin diphosphate-binding fold (THDP-binding)"/>
    <property type="match status" value="2"/>
</dbReference>
<dbReference type="Gene3D" id="3.40.50.970">
    <property type="match status" value="2"/>
</dbReference>
<dbReference type="PANTHER" id="PTHR43257">
    <property type="entry name" value="PYRUVATE DEHYDROGENASE E1 COMPONENT BETA SUBUNIT"/>
    <property type="match status" value="1"/>
</dbReference>
<organism evidence="7 8">
    <name type="scientific">Compostibacter hankyongensis</name>
    <dbReference type="NCBI Taxonomy" id="1007089"/>
    <lineage>
        <taxon>Bacteria</taxon>
        <taxon>Pseudomonadati</taxon>
        <taxon>Bacteroidota</taxon>
        <taxon>Chitinophagia</taxon>
        <taxon>Chitinophagales</taxon>
        <taxon>Chitinophagaceae</taxon>
        <taxon>Compostibacter</taxon>
    </lineage>
</organism>
<dbReference type="Proteomes" id="UP001501207">
    <property type="component" value="Unassembled WGS sequence"/>
</dbReference>
<dbReference type="Gene3D" id="3.40.50.920">
    <property type="match status" value="1"/>
</dbReference>
<dbReference type="RefSeq" id="WP_344973538.1">
    <property type="nucleotide sequence ID" value="NZ_BAABFN010000001.1"/>
</dbReference>